<sequence length="490" mass="56218">MVECEDSRRKKMVKKRYRLGFKYDAVKIEKLKNKMVTQSRAAGIKLWVIRVASVVFIWGCVVELMGLGGMWGNKIITCLSSADKTASPATPRIYANNGYLMVSSNGGLNQMRSGICDMVTIARYLNVTLIVPELDKTSFWNDQSEFHDIFDVDYFINSLKDEVHILKELPPPLKKEVDSGKLFSMPPISWSNMTYYYKVILPRIKNYTVVHFQKSDCRLANNGIPIDVQKFRCRVNYQSIRFAPPIEEVGKKIIDILKQRGPFMVLHLRYEMDMLAFSGCTEGCNATEEEELTAMRYAYPWWKEKVINATEKRNTGECPLTPEETALTLQAFDIDPSIQVYIAAGDIYGGERRLKTLKAAFPNLVKKETLIEPSVLEPFKNHSSQMAALDYMVAIESDIFVPTYGGNMAKVVEGHRRYLGYRKTINLNRMALTKLIDKYKAGSMSWEKFKQKVKVAHKDRMGGPKRRLKMKGKPKLEDYFYTNPEECLPQ</sequence>
<accession>A0A9Q1JNB4</accession>
<evidence type="ECO:0000256" key="8">
    <source>
        <dbReference type="ARBA" id="ARBA00022989"/>
    </source>
</evidence>
<dbReference type="GO" id="GO:0005737">
    <property type="term" value="C:cytoplasm"/>
    <property type="evidence" value="ECO:0007669"/>
    <property type="project" value="TreeGrafter"/>
</dbReference>
<gene>
    <name evidence="15" type="ORF">Cgig2_007838</name>
</gene>
<keyword evidence="9 14" id="KW-0472">Membrane</keyword>
<evidence type="ECO:0000256" key="11">
    <source>
        <dbReference type="ARBA" id="ARBA00023253"/>
    </source>
</evidence>
<proteinExistence type="inferred from homology"/>
<evidence type="ECO:0000313" key="15">
    <source>
        <dbReference type="EMBL" id="KAJ8426783.1"/>
    </source>
</evidence>
<keyword evidence="7" id="KW-0735">Signal-anchor</keyword>
<keyword evidence="4" id="KW-0328">Glycosyltransferase</keyword>
<keyword evidence="11" id="KW-0294">Fucose metabolism</keyword>
<dbReference type="PANTHER" id="PTHR31741:SF45">
    <property type="entry name" value="O-FUCOSYLTRANSFERASE FAMILY PROTEIN"/>
    <property type="match status" value="1"/>
</dbReference>
<dbReference type="GO" id="GO:0006004">
    <property type="term" value="P:fucose metabolic process"/>
    <property type="evidence" value="ECO:0007669"/>
    <property type="project" value="UniProtKB-KW"/>
</dbReference>
<evidence type="ECO:0000256" key="6">
    <source>
        <dbReference type="ARBA" id="ARBA00022692"/>
    </source>
</evidence>
<name>A0A9Q1JNB4_9CARY</name>
<evidence type="ECO:0000256" key="1">
    <source>
        <dbReference type="ARBA" id="ARBA00004606"/>
    </source>
</evidence>
<dbReference type="PIRSF" id="PIRSF009360">
    <property type="entry name" value="UCP009360"/>
    <property type="match status" value="1"/>
</dbReference>
<dbReference type="OrthoDB" id="1874781at2759"/>
<keyword evidence="6 14" id="KW-0812">Transmembrane</keyword>
<keyword evidence="12" id="KW-0119">Carbohydrate metabolism</keyword>
<feature type="transmembrane region" description="Helical" evidence="14">
    <location>
        <begin position="47"/>
        <end position="71"/>
    </location>
</feature>
<dbReference type="Pfam" id="PF10250">
    <property type="entry name" value="O-FucT"/>
    <property type="match status" value="1"/>
</dbReference>
<comment type="caution">
    <text evidence="15">The sequence shown here is derived from an EMBL/GenBank/DDBJ whole genome shotgun (WGS) entry which is preliminary data.</text>
</comment>
<evidence type="ECO:0000313" key="16">
    <source>
        <dbReference type="Proteomes" id="UP001153076"/>
    </source>
</evidence>
<dbReference type="Proteomes" id="UP001153076">
    <property type="component" value="Unassembled WGS sequence"/>
</dbReference>
<dbReference type="InterPro" id="IPR024709">
    <property type="entry name" value="FucosylTrfase_pln"/>
</dbReference>
<comment type="subcellular location">
    <subcellularLocation>
        <location evidence="1">Membrane</location>
        <topology evidence="1">Single-pass type II membrane protein</topology>
    </subcellularLocation>
</comment>
<evidence type="ECO:0000256" key="13">
    <source>
        <dbReference type="ARBA" id="ARBA00030350"/>
    </source>
</evidence>
<dbReference type="CDD" id="cd11299">
    <property type="entry name" value="O-FucT_plant"/>
    <property type="match status" value="1"/>
</dbReference>
<dbReference type="GO" id="GO:0016020">
    <property type="term" value="C:membrane"/>
    <property type="evidence" value="ECO:0007669"/>
    <property type="project" value="UniProtKB-SubCell"/>
</dbReference>
<keyword evidence="16" id="KW-1185">Reference proteome</keyword>
<evidence type="ECO:0000256" key="14">
    <source>
        <dbReference type="SAM" id="Phobius"/>
    </source>
</evidence>
<evidence type="ECO:0000256" key="12">
    <source>
        <dbReference type="ARBA" id="ARBA00023277"/>
    </source>
</evidence>
<dbReference type="AlphaFoldDB" id="A0A9Q1JNB4"/>
<evidence type="ECO:0000256" key="4">
    <source>
        <dbReference type="ARBA" id="ARBA00022676"/>
    </source>
</evidence>
<evidence type="ECO:0000256" key="7">
    <source>
        <dbReference type="ARBA" id="ARBA00022968"/>
    </source>
</evidence>
<dbReference type="PANTHER" id="PTHR31741">
    <property type="entry name" value="OS02G0726500 PROTEIN-RELATED"/>
    <property type="match status" value="1"/>
</dbReference>
<evidence type="ECO:0000256" key="5">
    <source>
        <dbReference type="ARBA" id="ARBA00022679"/>
    </source>
</evidence>
<organism evidence="15 16">
    <name type="scientific">Carnegiea gigantea</name>
    <dbReference type="NCBI Taxonomy" id="171969"/>
    <lineage>
        <taxon>Eukaryota</taxon>
        <taxon>Viridiplantae</taxon>
        <taxon>Streptophyta</taxon>
        <taxon>Embryophyta</taxon>
        <taxon>Tracheophyta</taxon>
        <taxon>Spermatophyta</taxon>
        <taxon>Magnoliopsida</taxon>
        <taxon>eudicotyledons</taxon>
        <taxon>Gunneridae</taxon>
        <taxon>Pentapetalae</taxon>
        <taxon>Caryophyllales</taxon>
        <taxon>Cactineae</taxon>
        <taxon>Cactaceae</taxon>
        <taxon>Cactoideae</taxon>
        <taxon>Echinocereeae</taxon>
        <taxon>Carnegiea</taxon>
    </lineage>
</organism>
<evidence type="ECO:0000256" key="2">
    <source>
        <dbReference type="ARBA" id="ARBA00004881"/>
    </source>
</evidence>
<dbReference type="GO" id="GO:0016757">
    <property type="term" value="F:glycosyltransferase activity"/>
    <property type="evidence" value="ECO:0007669"/>
    <property type="project" value="UniProtKB-KW"/>
</dbReference>
<keyword evidence="5" id="KW-0808">Transferase</keyword>
<evidence type="ECO:0000256" key="10">
    <source>
        <dbReference type="ARBA" id="ARBA00023180"/>
    </source>
</evidence>
<evidence type="ECO:0000256" key="9">
    <source>
        <dbReference type="ARBA" id="ARBA00023136"/>
    </source>
</evidence>
<comment type="similarity">
    <text evidence="3">Belongs to the glycosyltransferase GT106 family.</text>
</comment>
<keyword evidence="10" id="KW-0325">Glycoprotein</keyword>
<protein>
    <recommendedName>
        <fullName evidence="13">O-fucosyltransferase family protein</fullName>
    </recommendedName>
</protein>
<reference evidence="15" key="1">
    <citation type="submission" date="2022-04" db="EMBL/GenBank/DDBJ databases">
        <title>Carnegiea gigantea Genome sequencing and assembly v2.</title>
        <authorList>
            <person name="Copetti D."/>
            <person name="Sanderson M.J."/>
            <person name="Burquez A."/>
            <person name="Wojciechowski M.F."/>
        </authorList>
    </citation>
    <scope>NUCLEOTIDE SEQUENCE</scope>
    <source>
        <strain evidence="15">SGP5-SGP5p</strain>
        <tissue evidence="15">Aerial part</tissue>
    </source>
</reference>
<dbReference type="InterPro" id="IPR019378">
    <property type="entry name" value="GDP-Fuc_O-FucTrfase"/>
</dbReference>
<comment type="pathway">
    <text evidence="2">Glycan metabolism.</text>
</comment>
<keyword evidence="8 14" id="KW-1133">Transmembrane helix</keyword>
<evidence type="ECO:0000256" key="3">
    <source>
        <dbReference type="ARBA" id="ARBA00007737"/>
    </source>
</evidence>
<dbReference type="EMBL" id="JAKOGI010001238">
    <property type="protein sequence ID" value="KAJ8426783.1"/>
    <property type="molecule type" value="Genomic_DNA"/>
</dbReference>